<organism evidence="1 2">
    <name type="scientific">Anisodus acutangulus</name>
    <dbReference type="NCBI Taxonomy" id="402998"/>
    <lineage>
        <taxon>Eukaryota</taxon>
        <taxon>Viridiplantae</taxon>
        <taxon>Streptophyta</taxon>
        <taxon>Embryophyta</taxon>
        <taxon>Tracheophyta</taxon>
        <taxon>Spermatophyta</taxon>
        <taxon>Magnoliopsida</taxon>
        <taxon>eudicotyledons</taxon>
        <taxon>Gunneridae</taxon>
        <taxon>Pentapetalae</taxon>
        <taxon>asterids</taxon>
        <taxon>lamiids</taxon>
        <taxon>Solanales</taxon>
        <taxon>Solanaceae</taxon>
        <taxon>Solanoideae</taxon>
        <taxon>Hyoscyameae</taxon>
        <taxon>Anisodus</taxon>
    </lineage>
</organism>
<comment type="caution">
    <text evidence="1">The sequence shown here is derived from an EMBL/GenBank/DDBJ whole genome shotgun (WGS) entry which is preliminary data.</text>
</comment>
<gene>
    <name evidence="1" type="ORF">K7X08_020957</name>
</gene>
<sequence>MSTAPRTTHTYDRKSFNNHRESLIEKQFMTIASKVEKLKQCYQHLLTLANEQVHRQLKELPSCSMTP</sequence>
<dbReference type="EMBL" id="JAJAGQ010000003">
    <property type="protein sequence ID" value="KAJ8568235.1"/>
    <property type="molecule type" value="Genomic_DNA"/>
</dbReference>
<evidence type="ECO:0000313" key="1">
    <source>
        <dbReference type="EMBL" id="KAJ8568235.1"/>
    </source>
</evidence>
<dbReference type="Proteomes" id="UP001152561">
    <property type="component" value="Unassembled WGS sequence"/>
</dbReference>
<dbReference type="AlphaFoldDB" id="A0A9Q1MTG3"/>
<evidence type="ECO:0000313" key="2">
    <source>
        <dbReference type="Proteomes" id="UP001152561"/>
    </source>
</evidence>
<name>A0A9Q1MTG3_9SOLA</name>
<accession>A0A9Q1MTG3</accession>
<protein>
    <submittedName>
        <fullName evidence="1">Uncharacterized protein</fullName>
    </submittedName>
</protein>
<proteinExistence type="predicted"/>
<reference evidence="2" key="1">
    <citation type="journal article" date="2023" name="Proc. Natl. Acad. Sci. U.S.A.">
        <title>Genomic and structural basis for evolution of tropane alkaloid biosynthesis.</title>
        <authorList>
            <person name="Wanga Y.-J."/>
            <person name="Taina T."/>
            <person name="Yua J.-Y."/>
            <person name="Lia J."/>
            <person name="Xua B."/>
            <person name="Chenc J."/>
            <person name="D'Auriad J.C."/>
            <person name="Huanga J.-P."/>
            <person name="Huanga S.-X."/>
        </authorList>
    </citation>
    <scope>NUCLEOTIDE SEQUENCE [LARGE SCALE GENOMIC DNA]</scope>
    <source>
        <strain evidence="2">cv. KIB-2019</strain>
    </source>
</reference>
<keyword evidence="2" id="KW-1185">Reference proteome</keyword>